<evidence type="ECO:0000313" key="1">
    <source>
        <dbReference type="EMBL" id="KAG0147731.1"/>
    </source>
</evidence>
<comment type="caution">
    <text evidence="1">The sequence shown here is derived from an EMBL/GenBank/DDBJ whole genome shotgun (WGS) entry which is preliminary data.</text>
</comment>
<reference evidence="1" key="1">
    <citation type="submission" date="2013-11" db="EMBL/GenBank/DDBJ databases">
        <title>Genome sequence of the fusiform rust pathogen reveals effectors for host alternation and coevolution with pine.</title>
        <authorList>
            <consortium name="DOE Joint Genome Institute"/>
            <person name="Smith K."/>
            <person name="Pendleton A."/>
            <person name="Kubisiak T."/>
            <person name="Anderson C."/>
            <person name="Salamov A."/>
            <person name="Aerts A."/>
            <person name="Riley R."/>
            <person name="Clum A."/>
            <person name="Lindquist E."/>
            <person name="Ence D."/>
            <person name="Campbell M."/>
            <person name="Kronenberg Z."/>
            <person name="Feau N."/>
            <person name="Dhillon B."/>
            <person name="Hamelin R."/>
            <person name="Burleigh J."/>
            <person name="Smith J."/>
            <person name="Yandell M."/>
            <person name="Nelson C."/>
            <person name="Grigoriev I."/>
            <person name="Davis J."/>
        </authorList>
    </citation>
    <scope>NUCLEOTIDE SEQUENCE</scope>
    <source>
        <strain evidence="1">G11</strain>
    </source>
</reference>
<dbReference type="AlphaFoldDB" id="A0A9P6NIS0"/>
<sequence>HHRPFLPLRHIRSLPSFKLYDIRRHVTPPESSPDTSKVLSDTTKAPVSFLLVSFAFSFWLS</sequence>
<gene>
    <name evidence="1" type="ORF">CROQUDRAFT_655723</name>
</gene>
<feature type="non-terminal residue" evidence="1">
    <location>
        <position position="1"/>
    </location>
</feature>
<evidence type="ECO:0000313" key="2">
    <source>
        <dbReference type="Proteomes" id="UP000886653"/>
    </source>
</evidence>
<organism evidence="1 2">
    <name type="scientific">Cronartium quercuum f. sp. fusiforme G11</name>
    <dbReference type="NCBI Taxonomy" id="708437"/>
    <lineage>
        <taxon>Eukaryota</taxon>
        <taxon>Fungi</taxon>
        <taxon>Dikarya</taxon>
        <taxon>Basidiomycota</taxon>
        <taxon>Pucciniomycotina</taxon>
        <taxon>Pucciniomycetes</taxon>
        <taxon>Pucciniales</taxon>
        <taxon>Coleosporiaceae</taxon>
        <taxon>Cronartium</taxon>
    </lineage>
</organism>
<proteinExistence type="predicted"/>
<accession>A0A9P6NIS0</accession>
<name>A0A9P6NIS0_9BASI</name>
<dbReference type="EMBL" id="MU167244">
    <property type="protein sequence ID" value="KAG0147731.1"/>
    <property type="molecule type" value="Genomic_DNA"/>
</dbReference>
<dbReference type="Proteomes" id="UP000886653">
    <property type="component" value="Unassembled WGS sequence"/>
</dbReference>
<keyword evidence="2" id="KW-1185">Reference proteome</keyword>
<protein>
    <submittedName>
        <fullName evidence="1">Uncharacterized protein</fullName>
    </submittedName>
</protein>